<evidence type="ECO:0000256" key="6">
    <source>
        <dbReference type="ARBA" id="ARBA00023139"/>
    </source>
</evidence>
<dbReference type="PROSITE" id="PS50216">
    <property type="entry name" value="DHHC"/>
    <property type="match status" value="1"/>
</dbReference>
<evidence type="ECO:0000256" key="2">
    <source>
        <dbReference type="ARBA" id="ARBA00022679"/>
    </source>
</evidence>
<dbReference type="AlphaFoldDB" id="A0A1R2B3W0"/>
<evidence type="ECO:0000256" key="8">
    <source>
        <dbReference type="ARBA" id="ARBA00023315"/>
    </source>
</evidence>
<feature type="domain" description="Palmitoyltransferase DHHC" evidence="12">
    <location>
        <begin position="330"/>
        <end position="444"/>
    </location>
</feature>
<proteinExistence type="inferred from homology"/>
<dbReference type="InterPro" id="IPR001594">
    <property type="entry name" value="Palmitoyltrfase_DHHC"/>
</dbReference>
<keyword evidence="2 11" id="KW-0808">Transferase</keyword>
<dbReference type="SUPFAM" id="SSF48403">
    <property type="entry name" value="Ankyrin repeat"/>
    <property type="match status" value="1"/>
</dbReference>
<dbReference type="GO" id="GO:0005794">
    <property type="term" value="C:Golgi apparatus"/>
    <property type="evidence" value="ECO:0007669"/>
    <property type="project" value="TreeGrafter"/>
</dbReference>
<keyword evidence="6" id="KW-0564">Palmitate</keyword>
<accession>A0A1R2B3W0</accession>
<dbReference type="Pfam" id="PF12796">
    <property type="entry name" value="Ank_2"/>
    <property type="match status" value="1"/>
</dbReference>
<dbReference type="GO" id="GO:0019706">
    <property type="term" value="F:protein-cysteine S-palmitoyltransferase activity"/>
    <property type="evidence" value="ECO:0007669"/>
    <property type="project" value="UniProtKB-EC"/>
</dbReference>
<comment type="caution">
    <text evidence="13">The sequence shown here is derived from an EMBL/GenBank/DDBJ whole genome shotgun (WGS) entry which is preliminary data.</text>
</comment>
<dbReference type="PROSITE" id="PS50088">
    <property type="entry name" value="ANK_REPEAT"/>
    <property type="match status" value="2"/>
</dbReference>
<feature type="transmembrane region" description="Helical" evidence="11">
    <location>
        <begin position="245"/>
        <end position="266"/>
    </location>
</feature>
<feature type="transmembrane region" description="Helical" evidence="11">
    <location>
        <begin position="281"/>
        <end position="300"/>
    </location>
</feature>
<evidence type="ECO:0000313" key="14">
    <source>
        <dbReference type="Proteomes" id="UP000187209"/>
    </source>
</evidence>
<dbReference type="InterPro" id="IPR039859">
    <property type="entry name" value="PFA4/ZDH16/20/ERF2-like"/>
</dbReference>
<gene>
    <name evidence="13" type="ORF">SteCoe_30463</name>
</gene>
<protein>
    <recommendedName>
        <fullName evidence="11">Palmitoyltransferase</fullName>
        <ecNumber evidence="11">2.3.1.225</ecNumber>
    </recommendedName>
</protein>
<keyword evidence="3 11" id="KW-0812">Transmembrane</keyword>
<dbReference type="Pfam" id="PF01529">
    <property type="entry name" value="DHHC"/>
    <property type="match status" value="1"/>
</dbReference>
<dbReference type="PANTHER" id="PTHR22883:SF43">
    <property type="entry name" value="PALMITOYLTRANSFERASE APP"/>
    <property type="match status" value="1"/>
</dbReference>
<dbReference type="InterPro" id="IPR036770">
    <property type="entry name" value="Ankyrin_rpt-contain_sf"/>
</dbReference>
<evidence type="ECO:0000256" key="10">
    <source>
        <dbReference type="PROSITE-ProRule" id="PRU00023"/>
    </source>
</evidence>
<evidence type="ECO:0000256" key="4">
    <source>
        <dbReference type="ARBA" id="ARBA00022989"/>
    </source>
</evidence>
<evidence type="ECO:0000256" key="1">
    <source>
        <dbReference type="ARBA" id="ARBA00004127"/>
    </source>
</evidence>
<evidence type="ECO:0000259" key="12">
    <source>
        <dbReference type="Pfam" id="PF01529"/>
    </source>
</evidence>
<dbReference type="Proteomes" id="UP000187209">
    <property type="component" value="Unassembled WGS sequence"/>
</dbReference>
<comment type="similarity">
    <text evidence="11">Belongs to the DHHC palmitoyltransferase family.</text>
</comment>
<evidence type="ECO:0000256" key="7">
    <source>
        <dbReference type="ARBA" id="ARBA00023288"/>
    </source>
</evidence>
<feature type="repeat" description="ANK" evidence="10">
    <location>
        <begin position="178"/>
        <end position="210"/>
    </location>
</feature>
<dbReference type="SMART" id="SM00248">
    <property type="entry name" value="ANK"/>
    <property type="match status" value="4"/>
</dbReference>
<keyword evidence="10" id="KW-0040">ANK repeat</keyword>
<keyword evidence="5 11" id="KW-0472">Membrane</keyword>
<keyword evidence="8 11" id="KW-0012">Acyltransferase</keyword>
<dbReference type="OrthoDB" id="21416at2759"/>
<comment type="subcellular location">
    <subcellularLocation>
        <location evidence="1">Endomembrane system</location>
        <topology evidence="1">Multi-pass membrane protein</topology>
    </subcellularLocation>
</comment>
<evidence type="ECO:0000256" key="3">
    <source>
        <dbReference type="ARBA" id="ARBA00022692"/>
    </source>
</evidence>
<keyword evidence="7" id="KW-0449">Lipoprotein</keyword>
<dbReference type="EMBL" id="MPUH01000998">
    <property type="protein sequence ID" value="OMJ71355.1"/>
    <property type="molecule type" value="Genomic_DNA"/>
</dbReference>
<feature type="repeat" description="ANK" evidence="10">
    <location>
        <begin position="112"/>
        <end position="144"/>
    </location>
</feature>
<comment type="domain">
    <text evidence="11">The DHHC domain is required for palmitoyltransferase activity.</text>
</comment>
<feature type="transmembrane region" description="Helical" evidence="11">
    <location>
        <begin position="407"/>
        <end position="426"/>
    </location>
</feature>
<dbReference type="InterPro" id="IPR002110">
    <property type="entry name" value="Ankyrin_rpt"/>
</dbReference>
<comment type="catalytic activity">
    <reaction evidence="9 11">
        <text>L-cysteinyl-[protein] + hexadecanoyl-CoA = S-hexadecanoyl-L-cysteinyl-[protein] + CoA</text>
        <dbReference type="Rhea" id="RHEA:36683"/>
        <dbReference type="Rhea" id="RHEA-COMP:10131"/>
        <dbReference type="Rhea" id="RHEA-COMP:11032"/>
        <dbReference type="ChEBI" id="CHEBI:29950"/>
        <dbReference type="ChEBI" id="CHEBI:57287"/>
        <dbReference type="ChEBI" id="CHEBI:57379"/>
        <dbReference type="ChEBI" id="CHEBI:74151"/>
        <dbReference type="EC" id="2.3.1.225"/>
    </reaction>
</comment>
<dbReference type="PANTHER" id="PTHR22883">
    <property type="entry name" value="ZINC FINGER DHHC DOMAIN CONTAINING PROTEIN"/>
    <property type="match status" value="1"/>
</dbReference>
<dbReference type="GO" id="GO:0006612">
    <property type="term" value="P:protein targeting to membrane"/>
    <property type="evidence" value="ECO:0007669"/>
    <property type="project" value="TreeGrafter"/>
</dbReference>
<dbReference type="EC" id="2.3.1.225" evidence="11"/>
<evidence type="ECO:0000313" key="13">
    <source>
        <dbReference type="EMBL" id="OMJ71355.1"/>
    </source>
</evidence>
<dbReference type="Gene3D" id="1.25.40.20">
    <property type="entry name" value="Ankyrin repeat-containing domain"/>
    <property type="match status" value="2"/>
</dbReference>
<evidence type="ECO:0000256" key="5">
    <source>
        <dbReference type="ARBA" id="ARBA00023136"/>
    </source>
</evidence>
<sequence>MKLRNALLQSISDNDINRFVQILSTNESIKQLQDNERSNFLHELATFNRPIIFYYLKLANIIPNALLLELLNQKSIDYDGMTPLQLSIQYNKKIRPLVFLNTGSDPHVLDEQGRTCMHLAVRSNNIALFVKLYELGISLNQADYSGNTPLHLSLLERREEFSLLIVSLSIALNIRGENGKTPLHLAAELGNYRVCRRLIAYKARVDVLDDEEYLAKDYSLTAEIKKLFSKGPLCEKNQFTKNPAYFLILIGLFTLKFFTIWLFNFYTFKIKYDLQNYPSDIIFIAVSITYFVNITLLLLSSFKNPGTLKKTDKILSVFYIKDLIENRTLESVCITCRIKKRNNSYHCVLCNACVECYDHHCKWINNCVGRKNVKCFTLFLIFATIDVFLTFIGGAKYVIKHSPEDSISFILQFTSIAVSGVTLLIISPITYLQVTNHINSTTSSIRFSKRSSFDSSNSINIQNPQDYFNE</sequence>
<organism evidence="13 14">
    <name type="scientific">Stentor coeruleus</name>
    <dbReference type="NCBI Taxonomy" id="5963"/>
    <lineage>
        <taxon>Eukaryota</taxon>
        <taxon>Sar</taxon>
        <taxon>Alveolata</taxon>
        <taxon>Ciliophora</taxon>
        <taxon>Postciliodesmatophora</taxon>
        <taxon>Heterotrichea</taxon>
        <taxon>Heterotrichida</taxon>
        <taxon>Stentoridae</taxon>
        <taxon>Stentor</taxon>
    </lineage>
</organism>
<dbReference type="GO" id="GO:0005783">
    <property type="term" value="C:endoplasmic reticulum"/>
    <property type="evidence" value="ECO:0007669"/>
    <property type="project" value="TreeGrafter"/>
</dbReference>
<keyword evidence="14" id="KW-1185">Reference proteome</keyword>
<keyword evidence="4 11" id="KW-1133">Transmembrane helix</keyword>
<evidence type="ECO:0000256" key="11">
    <source>
        <dbReference type="RuleBase" id="RU079119"/>
    </source>
</evidence>
<reference evidence="13 14" key="1">
    <citation type="submission" date="2016-11" db="EMBL/GenBank/DDBJ databases">
        <title>The macronuclear genome of Stentor coeruleus: a giant cell with tiny introns.</title>
        <authorList>
            <person name="Slabodnick M."/>
            <person name="Ruby J.G."/>
            <person name="Reiff S.B."/>
            <person name="Swart E.C."/>
            <person name="Gosai S."/>
            <person name="Prabakaran S."/>
            <person name="Witkowska E."/>
            <person name="Larue G.E."/>
            <person name="Fisher S."/>
            <person name="Freeman R.M."/>
            <person name="Gunawardena J."/>
            <person name="Chu W."/>
            <person name="Stover N.A."/>
            <person name="Gregory B.D."/>
            <person name="Nowacki M."/>
            <person name="Derisi J."/>
            <person name="Roy S.W."/>
            <person name="Marshall W.F."/>
            <person name="Sood P."/>
        </authorList>
    </citation>
    <scope>NUCLEOTIDE SEQUENCE [LARGE SCALE GENOMIC DNA]</scope>
    <source>
        <strain evidence="13">WM001</strain>
    </source>
</reference>
<dbReference type="PROSITE" id="PS50297">
    <property type="entry name" value="ANK_REP_REGION"/>
    <property type="match status" value="1"/>
</dbReference>
<name>A0A1R2B3W0_9CILI</name>
<evidence type="ECO:0000256" key="9">
    <source>
        <dbReference type="ARBA" id="ARBA00048048"/>
    </source>
</evidence>
<feature type="transmembrane region" description="Helical" evidence="11">
    <location>
        <begin position="375"/>
        <end position="395"/>
    </location>
</feature>